<evidence type="ECO:0000313" key="2">
    <source>
        <dbReference type="Proteomes" id="UP000219669"/>
    </source>
</evidence>
<reference evidence="1 2" key="1">
    <citation type="submission" date="2017-09" db="EMBL/GenBank/DDBJ databases">
        <authorList>
            <person name="Ehlers B."/>
            <person name="Leendertz F.H."/>
        </authorList>
    </citation>
    <scope>NUCLEOTIDE SEQUENCE [LARGE SCALE GENOMIC DNA]</scope>
    <source>
        <strain evidence="1 2">DSM 16848</strain>
    </source>
</reference>
<proteinExistence type="predicted"/>
<gene>
    <name evidence="1" type="ORF">SAMN02746062_02277</name>
</gene>
<dbReference type="EMBL" id="OCNF01000035">
    <property type="protein sequence ID" value="SOD73701.1"/>
    <property type="molecule type" value="Genomic_DNA"/>
</dbReference>
<sequence length="89" mass="10464">MPNNVYVGSMSFEYVNIYSIGIDFGNFFNYREYHNNSSLLERNPNNPEILSKDRKLLGIIVDIQNTFRSFNKLSVLPDKLWIERDNISN</sequence>
<name>A0A286ERY7_9NEIS</name>
<dbReference type="Proteomes" id="UP000219669">
    <property type="component" value="Unassembled WGS sequence"/>
</dbReference>
<dbReference type="RefSeq" id="WP_097115213.1">
    <property type="nucleotide sequence ID" value="NZ_CP083931.1"/>
</dbReference>
<dbReference type="AlphaFoldDB" id="A0A286ERY7"/>
<accession>A0A286ERY7</accession>
<evidence type="ECO:0000313" key="1">
    <source>
        <dbReference type="EMBL" id="SOD73701.1"/>
    </source>
</evidence>
<protein>
    <submittedName>
        <fullName evidence="1">Uncharacterized protein</fullName>
    </submittedName>
</protein>
<keyword evidence="2" id="KW-1185">Reference proteome</keyword>
<organism evidence="1 2">
    <name type="scientific">Alysiella filiformis DSM 16848</name>
    <dbReference type="NCBI Taxonomy" id="1120981"/>
    <lineage>
        <taxon>Bacteria</taxon>
        <taxon>Pseudomonadati</taxon>
        <taxon>Pseudomonadota</taxon>
        <taxon>Betaproteobacteria</taxon>
        <taxon>Neisseriales</taxon>
        <taxon>Neisseriaceae</taxon>
        <taxon>Alysiella</taxon>
    </lineage>
</organism>